<proteinExistence type="predicted"/>
<dbReference type="RefSeq" id="WP_167703220.1">
    <property type="nucleotide sequence ID" value="NZ_CP118168.1"/>
</dbReference>
<keyword evidence="4 6" id="KW-1133">Transmembrane helix</keyword>
<keyword evidence="8" id="KW-1185">Reference proteome</keyword>
<evidence type="ECO:0000256" key="4">
    <source>
        <dbReference type="ARBA" id="ARBA00022989"/>
    </source>
</evidence>
<feature type="transmembrane region" description="Helical" evidence="6">
    <location>
        <begin position="177"/>
        <end position="197"/>
    </location>
</feature>
<dbReference type="EMBL" id="JAATLK010000001">
    <property type="protein sequence ID" value="NIZ46770.1"/>
    <property type="molecule type" value="Genomic_DNA"/>
</dbReference>
<dbReference type="Proteomes" id="UP000752013">
    <property type="component" value="Unassembled WGS sequence"/>
</dbReference>
<feature type="transmembrane region" description="Helical" evidence="6">
    <location>
        <begin position="323"/>
        <end position="349"/>
    </location>
</feature>
<comment type="subcellular location">
    <subcellularLocation>
        <location evidence="1">Membrane</location>
        <topology evidence="1">Multi-pass membrane protein</topology>
    </subcellularLocation>
</comment>
<feature type="transmembrane region" description="Helical" evidence="6">
    <location>
        <begin position="12"/>
        <end position="34"/>
    </location>
</feature>
<dbReference type="InterPro" id="IPR001991">
    <property type="entry name" value="Na-dicarboxylate_symporter"/>
</dbReference>
<dbReference type="PANTHER" id="PTHR42865">
    <property type="entry name" value="PROTON/GLUTAMATE-ASPARTATE SYMPORTER"/>
    <property type="match status" value="1"/>
</dbReference>
<feature type="transmembrane region" description="Helical" evidence="6">
    <location>
        <begin position="203"/>
        <end position="231"/>
    </location>
</feature>
<dbReference type="PRINTS" id="PR00173">
    <property type="entry name" value="EDTRNSPORT"/>
</dbReference>
<evidence type="ECO:0000256" key="2">
    <source>
        <dbReference type="ARBA" id="ARBA00022448"/>
    </source>
</evidence>
<evidence type="ECO:0000256" key="1">
    <source>
        <dbReference type="ARBA" id="ARBA00004141"/>
    </source>
</evidence>
<comment type="caution">
    <text evidence="7">The sequence shown here is derived from an EMBL/GenBank/DDBJ whole genome shotgun (WGS) entry which is preliminary data.</text>
</comment>
<dbReference type="Gene3D" id="1.10.3860.10">
    <property type="entry name" value="Sodium:dicarboxylate symporter"/>
    <property type="match status" value="1"/>
</dbReference>
<reference evidence="7" key="1">
    <citation type="submission" date="2020-03" db="EMBL/GenBank/DDBJ databases">
        <title>Spirochaetal bacteria isolated from arthropods constitute a novel genus Entomospira genus novum within the order Spirochaetales.</title>
        <authorList>
            <person name="Grana-Miraglia L."/>
            <person name="Sikutova S."/>
            <person name="Fingerle V."/>
            <person name="Sing A."/>
            <person name="Castillo-Ramirez S."/>
            <person name="Margos G."/>
            <person name="Rudolf I."/>
        </authorList>
    </citation>
    <scope>NUCLEOTIDE SEQUENCE</scope>
    <source>
        <strain evidence="7">BR208</strain>
    </source>
</reference>
<dbReference type="InterPro" id="IPR036458">
    <property type="entry name" value="Na:dicarbo_symporter_sf"/>
</dbReference>
<dbReference type="GO" id="GO:0005295">
    <property type="term" value="F:neutral L-amino acid:sodium symporter activity"/>
    <property type="evidence" value="ECO:0007669"/>
    <property type="project" value="TreeGrafter"/>
</dbReference>
<feature type="transmembrane region" description="Helical" evidence="6">
    <location>
        <begin position="284"/>
        <end position="311"/>
    </location>
</feature>
<evidence type="ECO:0000256" key="3">
    <source>
        <dbReference type="ARBA" id="ARBA00022692"/>
    </source>
</evidence>
<protein>
    <submittedName>
        <fullName evidence="7">Dicarboxylate/amino acid:cation symporter</fullName>
    </submittedName>
</protein>
<evidence type="ECO:0000256" key="6">
    <source>
        <dbReference type="SAM" id="Phobius"/>
    </source>
</evidence>
<keyword evidence="3 6" id="KW-0812">Transmembrane</keyword>
<keyword evidence="2" id="KW-0813">Transport</keyword>
<dbReference type="SUPFAM" id="SSF118215">
    <property type="entry name" value="Proton glutamate symport protein"/>
    <property type="match status" value="1"/>
</dbReference>
<feature type="transmembrane region" description="Helical" evidence="6">
    <location>
        <begin position="46"/>
        <end position="69"/>
    </location>
</feature>
<evidence type="ECO:0000313" key="8">
    <source>
        <dbReference type="Proteomes" id="UP000752013"/>
    </source>
</evidence>
<accession>A0A968KSP0</accession>
<dbReference type="GO" id="GO:0032329">
    <property type="term" value="P:serine transport"/>
    <property type="evidence" value="ECO:0007669"/>
    <property type="project" value="TreeGrafter"/>
</dbReference>
<keyword evidence="5 6" id="KW-0472">Membrane</keyword>
<name>A0A968KSP0_9SPIO</name>
<dbReference type="AlphaFoldDB" id="A0A968KSP0"/>
<feature type="transmembrane region" description="Helical" evidence="6">
    <location>
        <begin position="76"/>
        <end position="98"/>
    </location>
</feature>
<evidence type="ECO:0000313" key="7">
    <source>
        <dbReference type="EMBL" id="NIZ46770.1"/>
    </source>
</evidence>
<gene>
    <name evidence="7" type="ORF">HCT46_02385</name>
</gene>
<feature type="transmembrane region" description="Helical" evidence="6">
    <location>
        <begin position="243"/>
        <end position="264"/>
    </location>
</feature>
<organism evidence="7 8">
    <name type="scientific">Entomospira nematocerorum</name>
    <dbReference type="NCBI Taxonomy" id="2719987"/>
    <lineage>
        <taxon>Bacteria</taxon>
        <taxon>Pseudomonadati</taxon>
        <taxon>Spirochaetota</taxon>
        <taxon>Spirochaetia</taxon>
        <taxon>Spirochaetales</taxon>
        <taxon>Spirochaetaceae</taxon>
        <taxon>Entomospira</taxon>
    </lineage>
</organism>
<feature type="transmembrane region" description="Helical" evidence="6">
    <location>
        <begin position="136"/>
        <end position="156"/>
    </location>
</feature>
<dbReference type="PANTHER" id="PTHR42865:SF8">
    <property type="entry name" value="SERINE_THREONINE TRANSPORTER SSTT"/>
    <property type="match status" value="1"/>
</dbReference>
<dbReference type="Pfam" id="PF00375">
    <property type="entry name" value="SDF"/>
    <property type="match status" value="1"/>
</dbReference>
<evidence type="ECO:0000256" key="5">
    <source>
        <dbReference type="ARBA" id="ARBA00023136"/>
    </source>
</evidence>
<sequence length="400" mass="43521">MQEKKSLGLLPKLLLGITGGVIIGAIFSTLQIQLPIRILATFNGLFSNFLSFVIPLLILSFVTIGIADLGRGADRLLGISVGAAYFSTIFFTSMAMLFSWQLFPVVLQQQSIFQDLIENPKDFLLKGYFNIEMPPVLNVMSALLLAFVLGLGLATKKDENNVLFDVILSFQKIVEKLIHHIVIPLLPLHIAGVFANMSYSGKALHVMIAMAIVFTMILSYHFLTLVIHFTLAGLWRRENPFRLFMYMIPSYMTALGTQSSVASIPVSRQQMKEAGVQEDIANFAAPLFATIHMPGSAITISTIAFSLAYMTGLEVSILQAIEFILMLGIVMVAAPGVPGGGVMAALVLLESSLGFNETMLALTIAMHLAQDSFGTACNVTADGALALEIDMLFKRTSETE</sequence>
<dbReference type="GO" id="GO:0005886">
    <property type="term" value="C:plasma membrane"/>
    <property type="evidence" value="ECO:0007669"/>
    <property type="project" value="TreeGrafter"/>
</dbReference>